<name>A0A4W3IJB5_CALMI</name>
<dbReference type="InterPro" id="IPR051291">
    <property type="entry name" value="CIMAP"/>
</dbReference>
<dbReference type="Proteomes" id="UP000314986">
    <property type="component" value="Unassembled WGS sequence"/>
</dbReference>
<feature type="region of interest" description="Disordered" evidence="1">
    <location>
        <begin position="92"/>
        <end position="121"/>
    </location>
</feature>
<reference evidence="3" key="2">
    <citation type="journal article" date="2007" name="PLoS Biol.">
        <title>Survey sequencing and comparative analysis of the elephant shark (Callorhinchus milii) genome.</title>
        <authorList>
            <person name="Venkatesh B."/>
            <person name="Kirkness E.F."/>
            <person name="Loh Y.H."/>
            <person name="Halpern A.L."/>
            <person name="Lee A.P."/>
            <person name="Johnson J."/>
            <person name="Dandona N."/>
            <person name="Viswanathan L.D."/>
            <person name="Tay A."/>
            <person name="Venter J.C."/>
            <person name="Strausberg R.L."/>
            <person name="Brenner S."/>
        </authorList>
    </citation>
    <scope>NUCLEOTIDE SEQUENCE [LARGE SCALE GENOMIC DNA]</scope>
</reference>
<evidence type="ECO:0000256" key="1">
    <source>
        <dbReference type="SAM" id="MobiDB-lite"/>
    </source>
</evidence>
<feature type="region of interest" description="Disordered" evidence="1">
    <location>
        <begin position="1"/>
        <end position="29"/>
    </location>
</feature>
<dbReference type="AlphaFoldDB" id="A0A4W3IJB5"/>
<proteinExistence type="predicted"/>
<dbReference type="PANTHER" id="PTHR21580">
    <property type="entry name" value="SHIPPO-1-RELATED"/>
    <property type="match status" value="1"/>
</dbReference>
<dbReference type="PANTHER" id="PTHR21580:SF57">
    <property type="entry name" value="OUTER DENSE FIBER OF SPERM TAILS 3-LIKE 2-RELATED"/>
    <property type="match status" value="1"/>
</dbReference>
<organism evidence="2 3">
    <name type="scientific">Callorhinchus milii</name>
    <name type="common">Ghost shark</name>
    <dbReference type="NCBI Taxonomy" id="7868"/>
    <lineage>
        <taxon>Eukaryota</taxon>
        <taxon>Metazoa</taxon>
        <taxon>Chordata</taxon>
        <taxon>Craniata</taxon>
        <taxon>Vertebrata</taxon>
        <taxon>Chondrichthyes</taxon>
        <taxon>Holocephali</taxon>
        <taxon>Chimaeriformes</taxon>
        <taxon>Callorhinchidae</taxon>
        <taxon>Callorhinchus</taxon>
    </lineage>
</organism>
<accession>A0A4W3IJB5</accession>
<dbReference type="InterPro" id="IPR010736">
    <property type="entry name" value="SHIPPO-rpt"/>
</dbReference>
<dbReference type="GO" id="GO:0005856">
    <property type="term" value="C:cytoskeleton"/>
    <property type="evidence" value="ECO:0007669"/>
    <property type="project" value="TreeGrafter"/>
</dbReference>
<feature type="region of interest" description="Disordered" evidence="1">
    <location>
        <begin position="172"/>
        <end position="226"/>
    </location>
</feature>
<feature type="compositionally biased region" description="Basic and acidic residues" evidence="1">
    <location>
        <begin position="1"/>
        <end position="18"/>
    </location>
</feature>
<dbReference type="GeneTree" id="ENSGT00940000160480"/>
<dbReference type="OMA" id="YVNHDCT"/>
<reference evidence="2" key="5">
    <citation type="submission" date="2025-09" db="UniProtKB">
        <authorList>
            <consortium name="Ensembl"/>
        </authorList>
    </citation>
    <scope>IDENTIFICATION</scope>
</reference>
<dbReference type="InParanoid" id="A0A4W3IJB5"/>
<protein>
    <submittedName>
        <fullName evidence="2">CIMAP1 family member D</fullName>
    </submittedName>
</protein>
<keyword evidence="3" id="KW-1185">Reference proteome</keyword>
<dbReference type="STRING" id="7868.ENSCMIP00000027561"/>
<sequence length="255" mass="27535">MGETPDKLRPRIAAHERGPGPGRYALPPTIGSVGHDFTRHANPAYSFGKKHTSALYYSDCSPGPQYYVDPKITRFGQNGTPAYSMLGRAKHSNLPQVPETPGPGAYSAPSGPPLNEHRPPAYSMGSRTKYRKLDSVPAPNRYTLPSLLGPRVPTKPASASYTVSGRVQAGGFAEDLSKTPGPGKYNSTDPSVYLRRPPAYSMLGRGPEPRNLAQRPGPGAHRPEKVNLHKPSVPAFSLGVRHSEYVTPFIIDVTD</sequence>
<dbReference type="Pfam" id="PF07004">
    <property type="entry name" value="SHIPPO-rpt"/>
    <property type="match status" value="5"/>
</dbReference>
<reference evidence="3" key="1">
    <citation type="journal article" date="2006" name="Science">
        <title>Ancient noncoding elements conserved in the human genome.</title>
        <authorList>
            <person name="Venkatesh B."/>
            <person name="Kirkness E.F."/>
            <person name="Loh Y.H."/>
            <person name="Halpern A.L."/>
            <person name="Lee A.P."/>
            <person name="Johnson J."/>
            <person name="Dandona N."/>
            <person name="Viswanathan L.D."/>
            <person name="Tay A."/>
            <person name="Venter J.C."/>
            <person name="Strausberg R.L."/>
            <person name="Brenner S."/>
        </authorList>
    </citation>
    <scope>NUCLEOTIDE SEQUENCE [LARGE SCALE GENOMIC DNA]</scope>
</reference>
<dbReference type="Ensembl" id="ENSCMIT00000028000.1">
    <property type="protein sequence ID" value="ENSCMIP00000027561.1"/>
    <property type="gene ID" value="ENSCMIG00000012003.1"/>
</dbReference>
<evidence type="ECO:0000313" key="2">
    <source>
        <dbReference type="Ensembl" id="ENSCMIP00000027561.1"/>
    </source>
</evidence>
<reference evidence="3" key="3">
    <citation type="journal article" date="2014" name="Nature">
        <title>Elephant shark genome provides unique insights into gnathostome evolution.</title>
        <authorList>
            <consortium name="International Elephant Shark Genome Sequencing Consortium"/>
            <person name="Venkatesh B."/>
            <person name="Lee A.P."/>
            <person name="Ravi V."/>
            <person name="Maurya A.K."/>
            <person name="Lian M.M."/>
            <person name="Swann J.B."/>
            <person name="Ohta Y."/>
            <person name="Flajnik M.F."/>
            <person name="Sutoh Y."/>
            <person name="Kasahara M."/>
            <person name="Hoon S."/>
            <person name="Gangu V."/>
            <person name="Roy S.W."/>
            <person name="Irimia M."/>
            <person name="Korzh V."/>
            <person name="Kondrychyn I."/>
            <person name="Lim Z.W."/>
            <person name="Tay B.H."/>
            <person name="Tohari S."/>
            <person name="Kong K.W."/>
            <person name="Ho S."/>
            <person name="Lorente-Galdos B."/>
            <person name="Quilez J."/>
            <person name="Marques-Bonet T."/>
            <person name="Raney B.J."/>
            <person name="Ingham P.W."/>
            <person name="Tay A."/>
            <person name="Hillier L.W."/>
            <person name="Minx P."/>
            <person name="Boehm T."/>
            <person name="Wilson R.K."/>
            <person name="Brenner S."/>
            <person name="Warren W.C."/>
        </authorList>
    </citation>
    <scope>NUCLEOTIDE SEQUENCE [LARGE SCALE GENOMIC DNA]</scope>
</reference>
<reference evidence="2" key="4">
    <citation type="submission" date="2025-08" db="UniProtKB">
        <authorList>
            <consortium name="Ensembl"/>
        </authorList>
    </citation>
    <scope>IDENTIFICATION</scope>
</reference>
<evidence type="ECO:0000313" key="3">
    <source>
        <dbReference type="Proteomes" id="UP000314986"/>
    </source>
</evidence>